<evidence type="ECO:0000313" key="2">
    <source>
        <dbReference type="EMBL" id="KAL0406816.1"/>
    </source>
</evidence>
<accession>A0AAW2TT77</accession>
<dbReference type="AlphaFoldDB" id="A0AAW2TT77"/>
<feature type="region of interest" description="Disordered" evidence="1">
    <location>
        <begin position="70"/>
        <end position="89"/>
    </location>
</feature>
<protein>
    <submittedName>
        <fullName evidence="2">Uncharacterized protein</fullName>
    </submittedName>
</protein>
<gene>
    <name evidence="2" type="ORF">Slati_3995500</name>
</gene>
<name>A0AAW2TT77_9LAMI</name>
<reference evidence="2" key="1">
    <citation type="submission" date="2020-06" db="EMBL/GenBank/DDBJ databases">
        <authorList>
            <person name="Li T."/>
            <person name="Hu X."/>
            <person name="Zhang T."/>
            <person name="Song X."/>
            <person name="Zhang H."/>
            <person name="Dai N."/>
            <person name="Sheng W."/>
            <person name="Hou X."/>
            <person name="Wei L."/>
        </authorList>
    </citation>
    <scope>NUCLEOTIDE SEQUENCE</scope>
    <source>
        <strain evidence="2">KEN1</strain>
        <tissue evidence="2">Leaf</tissue>
    </source>
</reference>
<proteinExistence type="predicted"/>
<sequence length="89" mass="9486">MHLKSVRKTPAAPKISNNPLKLEGVNLSAIGDPLIEHPDDAAILSDGANSGEQISTPGRRILPRLHIRNSSCGDGAREDFSKNKQSFGA</sequence>
<reference evidence="2" key="2">
    <citation type="journal article" date="2024" name="Plant">
        <title>Genomic evolution and insights into agronomic trait innovations of Sesamum species.</title>
        <authorList>
            <person name="Miao H."/>
            <person name="Wang L."/>
            <person name="Qu L."/>
            <person name="Liu H."/>
            <person name="Sun Y."/>
            <person name="Le M."/>
            <person name="Wang Q."/>
            <person name="Wei S."/>
            <person name="Zheng Y."/>
            <person name="Lin W."/>
            <person name="Duan Y."/>
            <person name="Cao H."/>
            <person name="Xiong S."/>
            <person name="Wang X."/>
            <person name="Wei L."/>
            <person name="Li C."/>
            <person name="Ma Q."/>
            <person name="Ju M."/>
            <person name="Zhao R."/>
            <person name="Li G."/>
            <person name="Mu C."/>
            <person name="Tian Q."/>
            <person name="Mei H."/>
            <person name="Zhang T."/>
            <person name="Gao T."/>
            <person name="Zhang H."/>
        </authorList>
    </citation>
    <scope>NUCLEOTIDE SEQUENCE</scope>
    <source>
        <strain evidence="2">KEN1</strain>
    </source>
</reference>
<evidence type="ECO:0000256" key="1">
    <source>
        <dbReference type="SAM" id="MobiDB-lite"/>
    </source>
</evidence>
<dbReference type="EMBL" id="JACGWN010000014">
    <property type="protein sequence ID" value="KAL0406816.1"/>
    <property type="molecule type" value="Genomic_DNA"/>
</dbReference>
<organism evidence="2">
    <name type="scientific">Sesamum latifolium</name>
    <dbReference type="NCBI Taxonomy" id="2727402"/>
    <lineage>
        <taxon>Eukaryota</taxon>
        <taxon>Viridiplantae</taxon>
        <taxon>Streptophyta</taxon>
        <taxon>Embryophyta</taxon>
        <taxon>Tracheophyta</taxon>
        <taxon>Spermatophyta</taxon>
        <taxon>Magnoliopsida</taxon>
        <taxon>eudicotyledons</taxon>
        <taxon>Gunneridae</taxon>
        <taxon>Pentapetalae</taxon>
        <taxon>asterids</taxon>
        <taxon>lamiids</taxon>
        <taxon>Lamiales</taxon>
        <taxon>Pedaliaceae</taxon>
        <taxon>Sesamum</taxon>
    </lineage>
</organism>
<comment type="caution">
    <text evidence="2">The sequence shown here is derived from an EMBL/GenBank/DDBJ whole genome shotgun (WGS) entry which is preliminary data.</text>
</comment>